<dbReference type="EMBL" id="CP002292">
    <property type="protein sequence ID" value="ADP71687.1"/>
    <property type="molecule type" value="Genomic_DNA"/>
</dbReference>
<dbReference type="PANTHER" id="PTHR32309:SF13">
    <property type="entry name" value="FERRIC ENTEROBACTIN TRANSPORT PROTEIN FEPE"/>
    <property type="match status" value="1"/>
</dbReference>
<feature type="transmembrane region" description="Helical" evidence="1">
    <location>
        <begin position="379"/>
        <end position="401"/>
    </location>
</feature>
<feature type="transmembrane region" description="Helical" evidence="1">
    <location>
        <begin position="45"/>
        <end position="71"/>
    </location>
</feature>
<dbReference type="KEGG" id="rva:Rvan_2471"/>
<gene>
    <name evidence="2" type="ordered locus">Rvan_2471</name>
</gene>
<accession>E3I5G6</accession>
<organism evidence="2 3">
    <name type="scientific">Rhodomicrobium vannielii (strain ATCC 17100 / DSM 162 / LMG 4299 / NCIMB 10020 / ATH 3.1.1)</name>
    <dbReference type="NCBI Taxonomy" id="648757"/>
    <lineage>
        <taxon>Bacteria</taxon>
        <taxon>Pseudomonadati</taxon>
        <taxon>Pseudomonadota</taxon>
        <taxon>Alphaproteobacteria</taxon>
        <taxon>Hyphomicrobiales</taxon>
        <taxon>Hyphomicrobiaceae</taxon>
        <taxon>Rhodomicrobium</taxon>
    </lineage>
</organism>
<dbReference type="PANTHER" id="PTHR32309">
    <property type="entry name" value="TYROSINE-PROTEIN KINASE"/>
    <property type="match status" value="1"/>
</dbReference>
<keyword evidence="3" id="KW-1185">Reference proteome</keyword>
<dbReference type="GO" id="GO:0004713">
    <property type="term" value="F:protein tyrosine kinase activity"/>
    <property type="evidence" value="ECO:0007669"/>
    <property type="project" value="TreeGrafter"/>
</dbReference>
<dbReference type="AlphaFoldDB" id="E3I5G6"/>
<dbReference type="HOGENOM" id="CLU_027864_0_1_5"/>
<dbReference type="InterPro" id="IPR050445">
    <property type="entry name" value="Bact_polysacc_biosynth/exp"/>
</dbReference>
<dbReference type="STRING" id="648757.Rvan_2471"/>
<evidence type="ECO:0000313" key="2">
    <source>
        <dbReference type="EMBL" id="ADP71687.1"/>
    </source>
</evidence>
<name>E3I5G6_RHOVT</name>
<protein>
    <submittedName>
        <fullName evidence="2">Lipopolysaccharide biosynthesis protein</fullName>
    </submittedName>
</protein>
<reference evidence="3" key="1">
    <citation type="journal article" date="2011" name="J. Bacteriol.">
        <title>Genome sequences of eight morphologically diverse alphaproteobacteria.</title>
        <authorList>
            <consortium name="US DOE Joint Genome Institute"/>
            <person name="Brown P.J."/>
            <person name="Kysela D.T."/>
            <person name="Buechlein A."/>
            <person name="Hemmerich C."/>
            <person name="Brun Y.V."/>
        </authorList>
    </citation>
    <scope>NUCLEOTIDE SEQUENCE [LARGE SCALE GENOMIC DNA]</scope>
    <source>
        <strain evidence="3">ATCC 17100 / ATH 3.1.1 / DSM 162 / LMG 4299</strain>
    </source>
</reference>
<dbReference type="Proteomes" id="UP000001399">
    <property type="component" value="Chromosome"/>
</dbReference>
<keyword evidence="1" id="KW-1133">Transmembrane helix</keyword>
<proteinExistence type="predicted"/>
<keyword evidence="1" id="KW-0812">Transmembrane</keyword>
<dbReference type="GO" id="GO:0005886">
    <property type="term" value="C:plasma membrane"/>
    <property type="evidence" value="ECO:0007669"/>
    <property type="project" value="TreeGrafter"/>
</dbReference>
<keyword evidence="1" id="KW-0472">Membrane</keyword>
<evidence type="ECO:0000256" key="1">
    <source>
        <dbReference type="SAM" id="Phobius"/>
    </source>
</evidence>
<dbReference type="eggNOG" id="COG3524">
    <property type="taxonomic scope" value="Bacteria"/>
</dbReference>
<sequence>MSDSASDHFIAPQLRPVGEPIAAADPQSPDGRSLSSLWLAATRNMLAIAVVAVPVSLSIIYYAFIAADIYVSEAHFAVRSKAGQGGLGVLSENTALQALTSMSASLDETRMVNDYLSSRDAIKKLAEETNFRSLLSRPEADFLTRFPRLPWSRDSQEALYERYSDYVSLELDTSTGISTLRVFGFRPSDPLELARILLDFGEQRVNQLNERAQQDTVTFAKALVSQNRERLKSSQVALSEFREREKLFDPKLQGASTIDLIAKLNFEIARLGAELDEVSVNSPGSPKITSIKTRIDAMERETQKLRNTLVGSEGSLSSRLPEYERLAMDHGLSTKTLMASLAFFDEAVKDTQQQRLYLQRVVEPNSPDYPLYPKKLRSLLLISGFFLCIYFVLQALGSVILEHDK</sequence>
<evidence type="ECO:0000313" key="3">
    <source>
        <dbReference type="Proteomes" id="UP000001399"/>
    </source>
</evidence>